<dbReference type="Proteomes" id="UP000054693">
    <property type="component" value="Unassembled WGS sequence"/>
</dbReference>
<keyword evidence="1" id="KW-0489">Methyltransferase</keyword>
<organism evidence="1 2">
    <name type="scientific">Legionella tucsonensis</name>
    <dbReference type="NCBI Taxonomy" id="40335"/>
    <lineage>
        <taxon>Bacteria</taxon>
        <taxon>Pseudomonadati</taxon>
        <taxon>Pseudomonadota</taxon>
        <taxon>Gammaproteobacteria</taxon>
        <taxon>Legionellales</taxon>
        <taxon>Legionellaceae</taxon>
        <taxon>Legionella</taxon>
    </lineage>
</organism>
<keyword evidence="1" id="KW-0830">Ubiquinone</keyword>
<name>A0A0W0ZUB6_9GAMM</name>
<dbReference type="AlphaFoldDB" id="A0A0W0ZUB6"/>
<dbReference type="GO" id="GO:0008168">
    <property type="term" value="F:methyltransferase activity"/>
    <property type="evidence" value="ECO:0007669"/>
    <property type="project" value="UniProtKB-KW"/>
</dbReference>
<dbReference type="PANTHER" id="PTHR43861">
    <property type="entry name" value="TRANS-ACONITATE 2-METHYLTRANSFERASE-RELATED"/>
    <property type="match status" value="1"/>
</dbReference>
<dbReference type="EMBL" id="LNZA01000001">
    <property type="protein sequence ID" value="KTD72764.1"/>
    <property type="molecule type" value="Genomic_DNA"/>
</dbReference>
<dbReference type="InterPro" id="IPR029063">
    <property type="entry name" value="SAM-dependent_MTases_sf"/>
</dbReference>
<reference evidence="1 2" key="1">
    <citation type="submission" date="2015-11" db="EMBL/GenBank/DDBJ databases">
        <title>Genomic analysis of 38 Legionella species identifies large and diverse effector repertoires.</title>
        <authorList>
            <person name="Burstein D."/>
            <person name="Amaro F."/>
            <person name="Zusman T."/>
            <person name="Lifshitz Z."/>
            <person name="Cohen O."/>
            <person name="Gilbert J.A."/>
            <person name="Pupko T."/>
            <person name="Shuman H.A."/>
            <person name="Segal G."/>
        </authorList>
    </citation>
    <scope>NUCLEOTIDE SEQUENCE [LARGE SCALE GENOMIC DNA]</scope>
    <source>
        <strain evidence="1 2">ATCC 49180</strain>
    </source>
</reference>
<dbReference type="PATRIC" id="fig|40335.7.peg.634"/>
<dbReference type="SUPFAM" id="SSF53335">
    <property type="entry name" value="S-adenosyl-L-methionine-dependent methyltransferases"/>
    <property type="match status" value="1"/>
</dbReference>
<keyword evidence="1" id="KW-0808">Transferase</keyword>
<protein>
    <submittedName>
        <fullName evidence="1">Bifunctional 3-demethylubiquinone-9 3-methyltransferase/ 2-octaprenyl-6-hydroxy phenol methylase</fullName>
    </submittedName>
</protein>
<proteinExistence type="predicted"/>
<dbReference type="Gene3D" id="3.40.50.150">
    <property type="entry name" value="Vaccinia Virus protein VP39"/>
    <property type="match status" value="1"/>
</dbReference>
<accession>A0A0W0ZUB6</accession>
<evidence type="ECO:0000313" key="2">
    <source>
        <dbReference type="Proteomes" id="UP000054693"/>
    </source>
</evidence>
<gene>
    <name evidence="1" type="ORF">Ltuc_0611</name>
</gene>
<comment type="caution">
    <text evidence="1">The sequence shown here is derived from an EMBL/GenBank/DDBJ whole genome shotgun (WGS) entry which is preliminary data.</text>
</comment>
<dbReference type="STRING" id="40335.Ltuc_0611"/>
<sequence>MPSSSFIEYKEAIGILEHTSKHISLVTETIKNKILPKLSHRHRLLDVGAGAGNITKILQSEFDEAVAVEINPELKNAYHQTNIKLYNSDFMNVVLEGKFDLVICSHVMYHLNKSEMSAFIDKLLSLVNPGGYCFIALMAPRGQNHKFHEAFNPDYINSKLIITILNERQITYDRIEVQNSFTTNNSRSMCNLLKFFAIEDCQTKATKDLNAEEMKQIEIKAEQQAIECNTAAEFELQQEEDYFVIPRF</sequence>
<evidence type="ECO:0000313" key="1">
    <source>
        <dbReference type="EMBL" id="KTD72764.1"/>
    </source>
</evidence>
<dbReference type="GO" id="GO:0032259">
    <property type="term" value="P:methylation"/>
    <property type="evidence" value="ECO:0007669"/>
    <property type="project" value="UniProtKB-KW"/>
</dbReference>
<dbReference type="CDD" id="cd02440">
    <property type="entry name" value="AdoMet_MTases"/>
    <property type="match status" value="1"/>
</dbReference>
<dbReference type="OrthoDB" id="5872370at2"/>
<keyword evidence="2" id="KW-1185">Reference proteome</keyword>
<dbReference type="RefSeq" id="WP_058519868.1">
    <property type="nucleotide sequence ID" value="NZ_CAAAIP010000001.1"/>
</dbReference>
<dbReference type="Pfam" id="PF13489">
    <property type="entry name" value="Methyltransf_23"/>
    <property type="match status" value="1"/>
</dbReference>